<keyword evidence="2" id="KW-1185">Reference proteome</keyword>
<gene>
    <name evidence="1" type="ORF">AVEN_11914_1</name>
</gene>
<protein>
    <submittedName>
        <fullName evidence="1">Uncharacterized protein</fullName>
    </submittedName>
</protein>
<organism evidence="1 2">
    <name type="scientific">Araneus ventricosus</name>
    <name type="common">Orbweaver spider</name>
    <name type="synonym">Epeira ventricosa</name>
    <dbReference type="NCBI Taxonomy" id="182803"/>
    <lineage>
        <taxon>Eukaryota</taxon>
        <taxon>Metazoa</taxon>
        <taxon>Ecdysozoa</taxon>
        <taxon>Arthropoda</taxon>
        <taxon>Chelicerata</taxon>
        <taxon>Arachnida</taxon>
        <taxon>Araneae</taxon>
        <taxon>Araneomorphae</taxon>
        <taxon>Entelegynae</taxon>
        <taxon>Araneoidea</taxon>
        <taxon>Araneidae</taxon>
        <taxon>Araneus</taxon>
    </lineage>
</organism>
<evidence type="ECO:0000313" key="2">
    <source>
        <dbReference type="Proteomes" id="UP000499080"/>
    </source>
</evidence>
<comment type="caution">
    <text evidence="1">The sequence shown here is derived from an EMBL/GenBank/DDBJ whole genome shotgun (WGS) entry which is preliminary data.</text>
</comment>
<reference evidence="1 2" key="1">
    <citation type="journal article" date="2019" name="Sci. Rep.">
        <title>Orb-weaving spider Araneus ventricosus genome elucidates the spidroin gene catalogue.</title>
        <authorList>
            <person name="Kono N."/>
            <person name="Nakamura H."/>
            <person name="Ohtoshi R."/>
            <person name="Moran D.A.P."/>
            <person name="Shinohara A."/>
            <person name="Yoshida Y."/>
            <person name="Fujiwara M."/>
            <person name="Mori M."/>
            <person name="Tomita M."/>
            <person name="Arakawa K."/>
        </authorList>
    </citation>
    <scope>NUCLEOTIDE SEQUENCE [LARGE SCALE GENOMIC DNA]</scope>
</reference>
<dbReference type="AlphaFoldDB" id="A0A4Y2EW37"/>
<sequence>MCKSVSNFGPNQSEGRQTKCILGFLPYSTRHKTPHIAHYSRNSEGTGGRGLSRLCIGYHVPVASSRHVGAKMSQLQSFLANMLSHGNSDFYKEKLPEHAILRRYSRKSRCELSRWFIFVFSRISGADR</sequence>
<dbReference type="Proteomes" id="UP000499080">
    <property type="component" value="Unassembled WGS sequence"/>
</dbReference>
<dbReference type="EMBL" id="BGPR01000699">
    <property type="protein sequence ID" value="GBM32125.1"/>
    <property type="molecule type" value="Genomic_DNA"/>
</dbReference>
<name>A0A4Y2EW37_ARAVE</name>
<accession>A0A4Y2EW37</accession>
<evidence type="ECO:0000313" key="1">
    <source>
        <dbReference type="EMBL" id="GBM32125.1"/>
    </source>
</evidence>
<proteinExistence type="predicted"/>